<dbReference type="InterPro" id="IPR002104">
    <property type="entry name" value="Integrase_catalytic"/>
</dbReference>
<evidence type="ECO:0000256" key="2">
    <source>
        <dbReference type="ARBA" id="ARBA00023172"/>
    </source>
</evidence>
<evidence type="ECO:0000256" key="1">
    <source>
        <dbReference type="ARBA" id="ARBA00022908"/>
    </source>
</evidence>
<protein>
    <submittedName>
        <fullName evidence="4">Tyrosine-type recombinase/integrase</fullName>
    </submittedName>
</protein>
<dbReference type="InterPro" id="IPR050090">
    <property type="entry name" value="Tyrosine_recombinase_XerCD"/>
</dbReference>
<dbReference type="Gene3D" id="1.10.443.10">
    <property type="entry name" value="Intergrase catalytic core"/>
    <property type="match status" value="1"/>
</dbReference>
<dbReference type="InterPro" id="IPR011010">
    <property type="entry name" value="DNA_brk_join_enz"/>
</dbReference>
<dbReference type="GO" id="GO:0003677">
    <property type="term" value="F:DNA binding"/>
    <property type="evidence" value="ECO:0007669"/>
    <property type="project" value="InterPro"/>
</dbReference>
<feature type="domain" description="Tyr recombinase" evidence="3">
    <location>
        <begin position="170"/>
        <end position="349"/>
    </location>
</feature>
<dbReference type="SUPFAM" id="SSF56349">
    <property type="entry name" value="DNA breaking-rejoining enzymes"/>
    <property type="match status" value="1"/>
</dbReference>
<dbReference type="InterPro" id="IPR013762">
    <property type="entry name" value="Integrase-like_cat_sf"/>
</dbReference>
<accession>A0A8J7IVY0</accession>
<dbReference type="PANTHER" id="PTHR30349">
    <property type="entry name" value="PHAGE INTEGRASE-RELATED"/>
    <property type="match status" value="1"/>
</dbReference>
<dbReference type="EMBL" id="JADCKQ010000002">
    <property type="protein sequence ID" value="MBI1492685.1"/>
    <property type="molecule type" value="Genomic_DNA"/>
</dbReference>
<keyword evidence="5" id="KW-1185">Reference proteome</keyword>
<sequence length="361" mass="40785">MPKDSLPPEVHRVKARLADGSCMYYFSLRGRKGTGFYKSRHRLPGEREFHTAYVSALDAAAPKKSGFSTSDLVDDYLSSPRYHRLKPRTKEDYSMWLSRFTSEFGDDPAVMFEEWESKVEVNEWRDAWKSSPKQFDYAGAVVTMLLNWGAGKGRIRNHYCSFEKIYKADRAHITWTQEFIDRFLKVAPESVGRVLIAATETGLRPADLVKLRMSDVQYLNSGNRRLRIATNKRGVFAHIPITPKMAQLIDTVPEGQDYLLVNASGNPWTARYASQRISHWKNKAGLTEAALGYSLHMHDCRGTATTRLLEAAADAVQLATVFGWNLRYATQMVEVYAVVGGDKTDKILELVAKAEKNTSGT</sequence>
<keyword evidence="2" id="KW-0233">DNA recombination</keyword>
<keyword evidence="1" id="KW-0229">DNA integration</keyword>
<dbReference type="Proteomes" id="UP000640583">
    <property type="component" value="Unassembled WGS sequence"/>
</dbReference>
<evidence type="ECO:0000313" key="5">
    <source>
        <dbReference type="Proteomes" id="UP000640583"/>
    </source>
</evidence>
<comment type="caution">
    <text evidence="4">The sequence shown here is derived from an EMBL/GenBank/DDBJ whole genome shotgun (WGS) entry which is preliminary data.</text>
</comment>
<dbReference type="Pfam" id="PF00589">
    <property type="entry name" value="Phage_integrase"/>
    <property type="match status" value="1"/>
</dbReference>
<dbReference type="AlphaFoldDB" id="A0A8J7IVY0"/>
<name>A0A8J7IVY0_9RHOB</name>
<reference evidence="4" key="1">
    <citation type="submission" date="2020-10" db="EMBL/GenBank/DDBJ databases">
        <title>Paenihalocynthiibacter styelae gen. nov., sp. nov., isolated from stalked sea squirt Styela clava.</title>
        <authorList>
            <person name="Kim Y.-O."/>
            <person name="Yoon J.-H."/>
        </authorList>
    </citation>
    <scope>NUCLEOTIDE SEQUENCE</scope>
    <source>
        <strain evidence="4">MYP1-1</strain>
    </source>
</reference>
<evidence type="ECO:0000259" key="3">
    <source>
        <dbReference type="PROSITE" id="PS51898"/>
    </source>
</evidence>
<dbReference type="PANTHER" id="PTHR30349:SF64">
    <property type="entry name" value="PROPHAGE INTEGRASE INTD-RELATED"/>
    <property type="match status" value="1"/>
</dbReference>
<evidence type="ECO:0000313" key="4">
    <source>
        <dbReference type="EMBL" id="MBI1492685.1"/>
    </source>
</evidence>
<dbReference type="GO" id="GO:0015074">
    <property type="term" value="P:DNA integration"/>
    <property type="evidence" value="ECO:0007669"/>
    <property type="project" value="UniProtKB-KW"/>
</dbReference>
<dbReference type="GO" id="GO:0006310">
    <property type="term" value="P:DNA recombination"/>
    <property type="evidence" value="ECO:0007669"/>
    <property type="project" value="UniProtKB-KW"/>
</dbReference>
<proteinExistence type="predicted"/>
<dbReference type="PROSITE" id="PS51898">
    <property type="entry name" value="TYR_RECOMBINASE"/>
    <property type="match status" value="1"/>
</dbReference>
<dbReference type="RefSeq" id="WP_228847592.1">
    <property type="nucleotide sequence ID" value="NZ_JADCKQ010000002.1"/>
</dbReference>
<organism evidence="4 5">
    <name type="scientific">Halocynthiibacter styelae</name>
    <dbReference type="NCBI Taxonomy" id="2761955"/>
    <lineage>
        <taxon>Bacteria</taxon>
        <taxon>Pseudomonadati</taxon>
        <taxon>Pseudomonadota</taxon>
        <taxon>Alphaproteobacteria</taxon>
        <taxon>Rhodobacterales</taxon>
        <taxon>Paracoccaceae</taxon>
        <taxon>Halocynthiibacter</taxon>
    </lineage>
</organism>
<gene>
    <name evidence="4" type="ORF">H1D41_03445</name>
</gene>